<name>A0ABY8D2I1_9HYPH</name>
<proteinExistence type="predicted"/>
<keyword evidence="2" id="KW-1185">Reference proteome</keyword>
<reference evidence="1 2" key="1">
    <citation type="submission" date="2023-03" db="EMBL/GenBank/DDBJ databases">
        <authorList>
            <person name="Kaur S."/>
            <person name="Espinosa-Saiz D."/>
            <person name="Velazquez E."/>
            <person name="Menendez E."/>
            <person name="diCenzo G.C."/>
        </authorList>
    </citation>
    <scope>NUCLEOTIDE SEQUENCE [LARGE SCALE GENOMIC DNA]</scope>
    <source>
        <strain evidence="1 2">LMG 27395</strain>
    </source>
</reference>
<protein>
    <submittedName>
        <fullName evidence="1">Uncharacterized protein</fullName>
    </submittedName>
</protein>
<dbReference type="EMBL" id="CP120371">
    <property type="protein sequence ID" value="WEX83903.1"/>
    <property type="molecule type" value="Genomic_DNA"/>
</dbReference>
<evidence type="ECO:0000313" key="1">
    <source>
        <dbReference type="EMBL" id="WEX83903.1"/>
    </source>
</evidence>
<dbReference type="Proteomes" id="UP001235547">
    <property type="component" value="Chromosome 1"/>
</dbReference>
<gene>
    <name evidence="1" type="ORF">PYH38_002727</name>
</gene>
<accession>A0ABY8D2I1</accession>
<organism evidence="1 2">
    <name type="scientific">Sinorhizobium numidicum</name>
    <dbReference type="NCBI Taxonomy" id="680248"/>
    <lineage>
        <taxon>Bacteria</taxon>
        <taxon>Pseudomonadati</taxon>
        <taxon>Pseudomonadota</taxon>
        <taxon>Alphaproteobacteria</taxon>
        <taxon>Hyphomicrobiales</taxon>
        <taxon>Rhizobiaceae</taxon>
        <taxon>Sinorhizobium/Ensifer group</taxon>
        <taxon>Sinorhizobium</taxon>
    </lineage>
</organism>
<evidence type="ECO:0000313" key="2">
    <source>
        <dbReference type="Proteomes" id="UP001235547"/>
    </source>
</evidence>
<sequence>MAKKTKRDEVYYLQRLKTEFPDVHAAFLAGKIPSLRKALVLAGLKPERSRLDKLKNSWAKATDTERDTFLTWLAATGAMPANATSFSTPSPPANFRATETRIATGRYLLASTIAEIKTIMARRRLTPDDVMREMGFPSDDRSLARALGLNASLRLTVIAALEVWLRKNAAD</sequence>
<dbReference type="RefSeq" id="WP_280734779.1">
    <property type="nucleotide sequence ID" value="NZ_CP120368.1"/>
</dbReference>